<sequence length="480" mass="54740">MTDHEVTFQRVGAKKAVSFELSSSDDQSVLPSPASPASVVDQCLSGDYIRPLRHYYLHPSGKGMRPVPSMNTLNRLERQTIVLWRKPMQTVYYFFRELICLSLDYGCRLWAFKSQLFLAILSCFCFYVVCHTPGQHQRVVAYLEKRLLWCAYWIGLGILSSVGLGTGLHTFLLYLGPHIASVTIAAFECGSLKFPEPPYPDEIVCPYNGEASLISSNSSIQLDDSAFKVMHNSSMLAASSVVSIWAIMNKVRLESFMWGTGTALGELPPYFMARAARLSGEEPDDEDYREFVQFLRQSQLDHRESWMDKLKLMIQRVVERVGFLGILLCASIPNPLFDLAGITCGHFLVPFWTFFGSTLIGKAVIKMHIQKLFVIIAFSEQHYAKLLNLLKKTPKIGHRLEAPFSEYLRTQKVRLHHLNSGDAQMKSNRLQLVFDVVLYGMVAYFLISLVNSLAQSYHRRLWLQKKHDDRIIKFRFVLLA</sequence>
<dbReference type="Proteomes" id="UP000270296">
    <property type="component" value="Unassembled WGS sequence"/>
</dbReference>
<dbReference type="EMBL" id="UZAM01008359">
    <property type="protein sequence ID" value="VDP04580.1"/>
    <property type="molecule type" value="Genomic_DNA"/>
</dbReference>
<feature type="transmembrane region" description="Helical" evidence="1">
    <location>
        <begin position="110"/>
        <end position="130"/>
    </location>
</feature>
<evidence type="ECO:0000313" key="2">
    <source>
        <dbReference type="EMBL" id="VDP04580.1"/>
    </source>
</evidence>
<feature type="transmembrane region" description="Helical" evidence="1">
    <location>
        <begin position="317"/>
        <end position="333"/>
    </location>
</feature>
<accession>A0A183ILK8</accession>
<feature type="transmembrane region" description="Helical" evidence="1">
    <location>
        <begin position="339"/>
        <end position="361"/>
    </location>
</feature>
<feature type="transmembrane region" description="Helical" evidence="1">
    <location>
        <begin position="432"/>
        <end position="454"/>
    </location>
</feature>
<evidence type="ECO:0000313" key="4">
    <source>
        <dbReference type="WBParaSite" id="SBAD_0000469601-mRNA-1"/>
    </source>
</evidence>
<reference evidence="2 3" key="2">
    <citation type="submission" date="2018-11" db="EMBL/GenBank/DDBJ databases">
        <authorList>
            <consortium name="Pathogen Informatics"/>
        </authorList>
    </citation>
    <scope>NUCLEOTIDE SEQUENCE [LARGE SCALE GENOMIC DNA]</scope>
</reference>
<keyword evidence="3" id="KW-1185">Reference proteome</keyword>
<keyword evidence="1" id="KW-0812">Transmembrane</keyword>
<feature type="transmembrane region" description="Helical" evidence="1">
    <location>
        <begin position="151"/>
        <end position="175"/>
    </location>
</feature>
<dbReference type="AlphaFoldDB" id="A0A183ILK8"/>
<proteinExistence type="predicted"/>
<name>A0A183ILK8_9BILA</name>
<gene>
    <name evidence="2" type="ORF">SBAD_LOCUS4504</name>
</gene>
<evidence type="ECO:0000313" key="3">
    <source>
        <dbReference type="Proteomes" id="UP000270296"/>
    </source>
</evidence>
<reference evidence="4" key="1">
    <citation type="submission" date="2016-06" db="UniProtKB">
        <authorList>
            <consortium name="WormBaseParasite"/>
        </authorList>
    </citation>
    <scope>IDENTIFICATION</scope>
</reference>
<dbReference type="OrthoDB" id="2016540at2759"/>
<organism evidence="4">
    <name type="scientific">Soboliphyme baturini</name>
    <dbReference type="NCBI Taxonomy" id="241478"/>
    <lineage>
        <taxon>Eukaryota</taxon>
        <taxon>Metazoa</taxon>
        <taxon>Ecdysozoa</taxon>
        <taxon>Nematoda</taxon>
        <taxon>Enoplea</taxon>
        <taxon>Dorylaimia</taxon>
        <taxon>Dioctophymatida</taxon>
        <taxon>Dioctophymatoidea</taxon>
        <taxon>Soboliphymatidae</taxon>
        <taxon>Soboliphyme</taxon>
    </lineage>
</organism>
<evidence type="ECO:0000256" key="1">
    <source>
        <dbReference type="SAM" id="Phobius"/>
    </source>
</evidence>
<dbReference type="WBParaSite" id="SBAD_0000469601-mRNA-1">
    <property type="protein sequence ID" value="SBAD_0000469601-mRNA-1"/>
    <property type="gene ID" value="SBAD_0000469601"/>
</dbReference>
<keyword evidence="1" id="KW-1133">Transmembrane helix</keyword>
<protein>
    <submittedName>
        <fullName evidence="4">Vacuole membrane protein 1</fullName>
    </submittedName>
</protein>
<keyword evidence="1" id="KW-0472">Membrane</keyword>